<evidence type="ECO:0000313" key="2">
    <source>
        <dbReference type="Proteomes" id="UP000054047"/>
    </source>
</evidence>
<accession>A0A0C2CAP4</accession>
<protein>
    <submittedName>
        <fullName evidence="1">Uncharacterized protein</fullName>
    </submittedName>
</protein>
<dbReference type="EMBL" id="KN768354">
    <property type="protein sequence ID" value="KIH46882.1"/>
    <property type="molecule type" value="Genomic_DNA"/>
</dbReference>
<organism evidence="1 2">
    <name type="scientific">Ancylostoma duodenale</name>
    <dbReference type="NCBI Taxonomy" id="51022"/>
    <lineage>
        <taxon>Eukaryota</taxon>
        <taxon>Metazoa</taxon>
        <taxon>Ecdysozoa</taxon>
        <taxon>Nematoda</taxon>
        <taxon>Chromadorea</taxon>
        <taxon>Rhabditida</taxon>
        <taxon>Rhabditina</taxon>
        <taxon>Rhabditomorpha</taxon>
        <taxon>Strongyloidea</taxon>
        <taxon>Ancylostomatidae</taxon>
        <taxon>Ancylostomatinae</taxon>
        <taxon>Ancylostoma</taxon>
    </lineage>
</organism>
<evidence type="ECO:0000313" key="1">
    <source>
        <dbReference type="EMBL" id="KIH46882.1"/>
    </source>
</evidence>
<keyword evidence="2" id="KW-1185">Reference proteome</keyword>
<reference evidence="1 2" key="1">
    <citation type="submission" date="2013-12" db="EMBL/GenBank/DDBJ databases">
        <title>Draft genome of the parsitic nematode Ancylostoma duodenale.</title>
        <authorList>
            <person name="Mitreva M."/>
        </authorList>
    </citation>
    <scope>NUCLEOTIDE SEQUENCE [LARGE SCALE GENOMIC DNA]</scope>
    <source>
        <strain evidence="1 2">Zhejiang</strain>
    </source>
</reference>
<sequence>MKVVVVGSEWCTTRVEIDGSGLMVQGRITQIGKGENQHLDEHIVVDDADNDELKHLFNNSDIYELIHLDIN</sequence>
<proteinExistence type="predicted"/>
<gene>
    <name evidence="1" type="ORF">ANCDUO_23062</name>
</gene>
<name>A0A0C2CAP4_9BILA</name>
<dbReference type="Proteomes" id="UP000054047">
    <property type="component" value="Unassembled WGS sequence"/>
</dbReference>
<dbReference type="AlphaFoldDB" id="A0A0C2CAP4"/>